<feature type="chain" id="PRO_5016038992" evidence="1">
    <location>
        <begin position="25"/>
        <end position="63"/>
    </location>
</feature>
<dbReference type="EMBL" id="MZXV01000080">
    <property type="protein sequence ID" value="PZV33587.1"/>
    <property type="molecule type" value="Genomic_DNA"/>
</dbReference>
<name>A0A2W7BSC0_9HYPH</name>
<reference evidence="3" key="1">
    <citation type="submission" date="2017-03" db="EMBL/GenBank/DDBJ databases">
        <authorList>
            <person name="Safronova V.I."/>
            <person name="Sazanova A.L."/>
            <person name="Chirak E.R."/>
        </authorList>
    </citation>
    <scope>NUCLEOTIDE SEQUENCE [LARGE SCALE GENOMIC DNA]</scope>
    <source>
        <strain evidence="3">Ach-343</strain>
    </source>
</reference>
<evidence type="ECO:0000313" key="3">
    <source>
        <dbReference type="Proteomes" id="UP000248616"/>
    </source>
</evidence>
<protein>
    <submittedName>
        <fullName evidence="2">Uncharacterized protein</fullName>
    </submittedName>
</protein>
<organism evidence="2 3">
    <name type="scientific">Mesorhizobium kowhaii</name>
    <dbReference type="NCBI Taxonomy" id="1300272"/>
    <lineage>
        <taxon>Bacteria</taxon>
        <taxon>Pseudomonadati</taxon>
        <taxon>Pseudomonadota</taxon>
        <taxon>Alphaproteobacteria</taxon>
        <taxon>Hyphomicrobiales</taxon>
        <taxon>Phyllobacteriaceae</taxon>
        <taxon>Mesorhizobium</taxon>
    </lineage>
</organism>
<keyword evidence="3" id="KW-1185">Reference proteome</keyword>
<dbReference type="OrthoDB" id="8101322at2"/>
<dbReference type="Proteomes" id="UP000248616">
    <property type="component" value="Unassembled WGS sequence"/>
</dbReference>
<dbReference type="AlphaFoldDB" id="A0A2W7BSC0"/>
<gene>
    <name evidence="2" type="ORF">B5V02_35315</name>
</gene>
<keyword evidence="1" id="KW-0732">Signal</keyword>
<evidence type="ECO:0000256" key="1">
    <source>
        <dbReference type="SAM" id="SignalP"/>
    </source>
</evidence>
<dbReference type="RefSeq" id="WP_111548652.1">
    <property type="nucleotide sequence ID" value="NZ_MZXV01000080.1"/>
</dbReference>
<feature type="signal peptide" evidence="1">
    <location>
        <begin position="1"/>
        <end position="24"/>
    </location>
</feature>
<accession>A0A2W7BSC0</accession>
<comment type="caution">
    <text evidence="2">The sequence shown here is derived from an EMBL/GenBank/DDBJ whole genome shotgun (WGS) entry which is preliminary data.</text>
</comment>
<sequence>MKNILLASVIALATASAAIAPTQAATVVIKTNDHMHMKKHCRTRVVTHWAHHRRVVEKIRVCN</sequence>
<evidence type="ECO:0000313" key="2">
    <source>
        <dbReference type="EMBL" id="PZV33587.1"/>
    </source>
</evidence>
<proteinExistence type="predicted"/>